<evidence type="ECO:0000313" key="2">
    <source>
        <dbReference type="EMBL" id="BAG09030.1"/>
    </source>
</evidence>
<gene>
    <name evidence="2" type="ordered locus">FMG_1612</name>
</gene>
<dbReference type="STRING" id="334413.FMG_1612"/>
<dbReference type="EMBL" id="AP008971">
    <property type="protein sequence ID" value="BAG09030.1"/>
    <property type="molecule type" value="Genomic_DNA"/>
</dbReference>
<dbReference type="HOGENOM" id="CLU_1459266_0_0_9"/>
<keyword evidence="1" id="KW-0812">Transmembrane</keyword>
<dbReference type="KEGG" id="fma:FMG_1612"/>
<dbReference type="Proteomes" id="UP000001319">
    <property type="component" value="Chromosome"/>
</dbReference>
<sequence>MKKNRKIFLSIVILILISATIFNFLNLDKLGKYIDFKDSEKTAHNIADVVKGQVTEYYDKDGRKNYYALNTDNNEKNSIYLSSSILITEDLQDNGIYQIRIITPNKELLIKIFEDLNLKLKKEDIEYLNKPVKQVKHSEIKNCFLRLKGGNKELYDGSILVGAIITKDKGNIEEILKTDNQYYNN</sequence>
<proteinExistence type="predicted"/>
<reference evidence="2 3" key="1">
    <citation type="journal article" date="2008" name="DNA Res.">
        <title>Complete genome sequence of Finegoldia magna, an anaerobic opportunistic pathogen.</title>
        <authorList>
            <person name="Goto T."/>
            <person name="Yamashita A."/>
            <person name="Hirakawa H."/>
            <person name="Matsutani M."/>
            <person name="Todo K."/>
            <person name="Ohshima K."/>
            <person name="Toh H."/>
            <person name="Miyamoto K."/>
            <person name="Kuhara S."/>
            <person name="Hattori M."/>
            <person name="Shimizu T."/>
            <person name="Akimoto S."/>
        </authorList>
    </citation>
    <scope>NUCLEOTIDE SEQUENCE [LARGE SCALE GENOMIC DNA]</scope>
    <source>
        <strain evidence="3">ATCC 29328 / DSM 20472 / WAL 2508</strain>
    </source>
</reference>
<evidence type="ECO:0000313" key="3">
    <source>
        <dbReference type="Proteomes" id="UP000001319"/>
    </source>
</evidence>
<keyword evidence="1" id="KW-0472">Membrane</keyword>
<accession>B0S3U0</accession>
<keyword evidence="1" id="KW-1133">Transmembrane helix</keyword>
<evidence type="ECO:0000256" key="1">
    <source>
        <dbReference type="SAM" id="Phobius"/>
    </source>
</evidence>
<name>B0S3U0_FINM2</name>
<organism evidence="2 3">
    <name type="scientific">Finegoldia magna (strain ATCC 29328 / DSM 20472 / WAL 2508)</name>
    <name type="common">Peptostreptococcus magnus</name>
    <dbReference type="NCBI Taxonomy" id="334413"/>
    <lineage>
        <taxon>Bacteria</taxon>
        <taxon>Bacillati</taxon>
        <taxon>Bacillota</taxon>
        <taxon>Tissierellia</taxon>
        <taxon>Tissierellales</taxon>
        <taxon>Peptoniphilaceae</taxon>
        <taxon>Finegoldia</taxon>
    </lineage>
</organism>
<protein>
    <submittedName>
        <fullName evidence="2">Uncharacterized protein</fullName>
    </submittedName>
</protein>
<dbReference type="AlphaFoldDB" id="B0S3U0"/>
<feature type="transmembrane region" description="Helical" evidence="1">
    <location>
        <begin position="7"/>
        <end position="25"/>
    </location>
</feature>
<dbReference type="RefSeq" id="WP_012291232.1">
    <property type="nucleotide sequence ID" value="NC_010376.1"/>
</dbReference>
<keyword evidence="3" id="KW-1185">Reference proteome</keyword>